<gene>
    <name evidence="3" type="ORF">LCGC14_2705310</name>
</gene>
<accession>A0A0F9A273</accession>
<dbReference type="EMBL" id="LAZR01048322">
    <property type="protein sequence ID" value="KKK92200.1"/>
    <property type="molecule type" value="Genomic_DNA"/>
</dbReference>
<dbReference type="AlphaFoldDB" id="A0A0F9A273"/>
<dbReference type="InterPro" id="IPR018657">
    <property type="entry name" value="LarA-like_N"/>
</dbReference>
<evidence type="ECO:0000313" key="3">
    <source>
        <dbReference type="EMBL" id="KKK92200.1"/>
    </source>
</evidence>
<feature type="region of interest" description="Disordered" evidence="1">
    <location>
        <begin position="275"/>
        <end position="407"/>
    </location>
</feature>
<protein>
    <recommendedName>
        <fullName evidence="2">LarA-like N-terminal domain-containing protein</fullName>
    </recommendedName>
</protein>
<proteinExistence type="predicted"/>
<feature type="compositionally biased region" description="Basic and acidic residues" evidence="1">
    <location>
        <begin position="306"/>
        <end position="320"/>
    </location>
</feature>
<organism evidence="3">
    <name type="scientific">marine sediment metagenome</name>
    <dbReference type="NCBI Taxonomy" id="412755"/>
    <lineage>
        <taxon>unclassified sequences</taxon>
        <taxon>metagenomes</taxon>
        <taxon>ecological metagenomes</taxon>
    </lineage>
</organism>
<dbReference type="Pfam" id="PF09861">
    <property type="entry name" value="Lar_N"/>
    <property type="match status" value="1"/>
</dbReference>
<evidence type="ECO:0000256" key="1">
    <source>
        <dbReference type="SAM" id="MobiDB-lite"/>
    </source>
</evidence>
<dbReference type="PANTHER" id="PTHR33171">
    <property type="entry name" value="LAR_N DOMAIN-CONTAINING PROTEIN"/>
    <property type="match status" value="1"/>
</dbReference>
<reference evidence="3" key="1">
    <citation type="journal article" date="2015" name="Nature">
        <title>Complex archaea that bridge the gap between prokaryotes and eukaryotes.</title>
        <authorList>
            <person name="Spang A."/>
            <person name="Saw J.H."/>
            <person name="Jorgensen S.L."/>
            <person name="Zaremba-Niedzwiedzka K."/>
            <person name="Martijn J."/>
            <person name="Lind A.E."/>
            <person name="van Eijk R."/>
            <person name="Schleper C."/>
            <person name="Guy L."/>
            <person name="Ettema T.J."/>
        </authorList>
    </citation>
    <scope>NUCLEOTIDE SEQUENCE</scope>
</reference>
<name>A0A0F9A273_9ZZZZ</name>
<dbReference type="PANTHER" id="PTHR33171:SF17">
    <property type="entry name" value="LARA-LIKE N-TERMINAL DOMAIN-CONTAINING PROTEIN"/>
    <property type="match status" value="1"/>
</dbReference>
<feature type="domain" description="LarA-like N-terminal" evidence="2">
    <location>
        <begin position="26"/>
        <end position="198"/>
    </location>
</feature>
<evidence type="ECO:0000259" key="2">
    <source>
        <dbReference type="Pfam" id="PF09861"/>
    </source>
</evidence>
<sequence>MMGKAPFVTILPRLIGGSDGASRGPRLEPVADQEAAVRDALAQPLGLPPIRELVRPGASVLIAFDDPTVPSFGPVRRLAIESILEELAGAGVPEENVNLVCANALHRKWTETELASILGKDLVRRFHSRLTCHDAEDADNLTYLGTTPSGYDVELHRLAVESDLTIYVNASCMMGFSGGWKSICVGLSTWRSIRWTHTPDGMSMSVRENRIDKVLDEIASRADQQGLNLGHADERPALRHVPDDERVDDAVHQTHDTVEGQGVPPAVIYVSEKLEGDPRKRHRGPGGAEVPPPGIETFSPPHHLRREPLGHHADPDHEPGTDSTEDEPGNEELHETVAEGESESRDGHHDQQSGEASAGPVPINQHADDDAGWDRQRDIANSEQVDVVTRQPPIRPTQVPQHGGGQR</sequence>
<feature type="compositionally biased region" description="Basic and acidic residues" evidence="1">
    <location>
        <begin position="331"/>
        <end position="352"/>
    </location>
</feature>
<comment type="caution">
    <text evidence="3">The sequence shown here is derived from an EMBL/GenBank/DDBJ whole genome shotgun (WGS) entry which is preliminary data.</text>
</comment>
<dbReference type="InterPro" id="IPR048068">
    <property type="entry name" value="LarA-like"/>
</dbReference>
<dbReference type="Gene3D" id="3.40.50.11440">
    <property type="match status" value="1"/>
</dbReference>
<dbReference type="GO" id="GO:0050043">
    <property type="term" value="F:lactate racemase activity"/>
    <property type="evidence" value="ECO:0007669"/>
    <property type="project" value="InterPro"/>
</dbReference>
<feature type="non-terminal residue" evidence="3">
    <location>
        <position position="407"/>
    </location>
</feature>
<feature type="compositionally biased region" description="Basic and acidic residues" evidence="1">
    <location>
        <begin position="366"/>
        <end position="380"/>
    </location>
</feature>